<evidence type="ECO:0000313" key="2">
    <source>
        <dbReference type="EMBL" id="GGB63717.1"/>
    </source>
</evidence>
<evidence type="ECO:0000313" key="3">
    <source>
        <dbReference type="Proteomes" id="UP000617555"/>
    </source>
</evidence>
<comment type="caution">
    <text evidence="2">The sequence shown here is derived from an EMBL/GenBank/DDBJ whole genome shotgun (WGS) entry which is preliminary data.</text>
</comment>
<keyword evidence="1" id="KW-0175">Coiled coil</keyword>
<dbReference type="Proteomes" id="UP000617555">
    <property type="component" value="Unassembled WGS sequence"/>
</dbReference>
<protein>
    <recommendedName>
        <fullName evidence="4">Response regulator</fullName>
    </recommendedName>
</protein>
<name>A0ABQ1J9X5_9GAMM</name>
<gene>
    <name evidence="2" type="ORF">GCM10011607_25580</name>
</gene>
<accession>A0ABQ1J9X5</accession>
<reference evidence="3" key="1">
    <citation type="journal article" date="2019" name="Int. J. Syst. Evol. Microbiol.">
        <title>The Global Catalogue of Microorganisms (GCM) 10K type strain sequencing project: providing services to taxonomists for standard genome sequencing and annotation.</title>
        <authorList>
            <consortium name="The Broad Institute Genomics Platform"/>
            <consortium name="The Broad Institute Genome Sequencing Center for Infectious Disease"/>
            <person name="Wu L."/>
            <person name="Ma J."/>
        </authorList>
    </citation>
    <scope>NUCLEOTIDE SEQUENCE [LARGE SCALE GENOMIC DNA]</scope>
    <source>
        <strain evidence="3">CGMCC 1.15339</strain>
    </source>
</reference>
<evidence type="ECO:0008006" key="4">
    <source>
        <dbReference type="Google" id="ProtNLM"/>
    </source>
</evidence>
<sequence length="184" mass="21058">MLAIEIVIKLFSGVNMISINEVLLDILMEKNLQSFSVNELKKMFIAVVPGVDNRQLSQLINRTLSKLCKHGFVEKTINVTKASYRKTTFFDVSKLYKSKSRIHLVEAETEETKDKIHQLKATLNKYQVDLMGFIGEAEEFKRIFSEFPEAKQELYTKYMDARNQSSTIIGKIKALEACLNVVKG</sequence>
<feature type="coiled-coil region" evidence="1">
    <location>
        <begin position="102"/>
        <end position="129"/>
    </location>
</feature>
<organism evidence="2 3">
    <name type="scientific">Shewanella inventionis</name>
    <dbReference type="NCBI Taxonomy" id="1738770"/>
    <lineage>
        <taxon>Bacteria</taxon>
        <taxon>Pseudomonadati</taxon>
        <taxon>Pseudomonadota</taxon>
        <taxon>Gammaproteobacteria</taxon>
        <taxon>Alteromonadales</taxon>
        <taxon>Shewanellaceae</taxon>
        <taxon>Shewanella</taxon>
    </lineage>
</organism>
<proteinExistence type="predicted"/>
<keyword evidence="3" id="KW-1185">Reference proteome</keyword>
<evidence type="ECO:0000256" key="1">
    <source>
        <dbReference type="SAM" id="Coils"/>
    </source>
</evidence>
<dbReference type="EMBL" id="BMII01000020">
    <property type="protein sequence ID" value="GGB63717.1"/>
    <property type="molecule type" value="Genomic_DNA"/>
</dbReference>